<dbReference type="Gene3D" id="3.30.420.40">
    <property type="match status" value="2"/>
</dbReference>
<keyword evidence="4" id="KW-1185">Reference proteome</keyword>
<dbReference type="RefSeq" id="WP_168628708.1">
    <property type="nucleotide sequence ID" value="NZ_BONL01000009.1"/>
</dbReference>
<dbReference type="Pfam" id="PF00480">
    <property type="entry name" value="ROK"/>
    <property type="match status" value="1"/>
</dbReference>
<evidence type="ECO:0000256" key="1">
    <source>
        <dbReference type="ARBA" id="ARBA00006479"/>
    </source>
</evidence>
<accession>A0A7X6KST6</accession>
<dbReference type="InterPro" id="IPR036388">
    <property type="entry name" value="WH-like_DNA-bd_sf"/>
</dbReference>
<dbReference type="InterPro" id="IPR000835">
    <property type="entry name" value="HTH_MarR-typ"/>
</dbReference>
<dbReference type="SUPFAM" id="SSF46785">
    <property type="entry name" value="Winged helix' DNA-binding domain"/>
    <property type="match status" value="1"/>
</dbReference>
<dbReference type="Gene3D" id="1.10.10.10">
    <property type="entry name" value="Winged helix-like DNA-binding domain superfamily/Winged helix DNA-binding domain"/>
    <property type="match status" value="1"/>
</dbReference>
<reference evidence="3 4" key="1">
    <citation type="submission" date="2020-04" db="EMBL/GenBank/DDBJ databases">
        <title>MicrobeNet Type strains.</title>
        <authorList>
            <person name="Nicholson A.C."/>
        </authorList>
    </citation>
    <scope>NUCLEOTIDE SEQUENCE [LARGE SCALE GENOMIC DNA]</scope>
    <source>
        <strain evidence="3 4">ATCC BAA-788</strain>
    </source>
</reference>
<proteinExistence type="inferred from homology"/>
<dbReference type="InterPro" id="IPR043129">
    <property type="entry name" value="ATPase_NBD"/>
</dbReference>
<dbReference type="Pfam" id="PF12802">
    <property type="entry name" value="MarR_2"/>
    <property type="match status" value="1"/>
</dbReference>
<dbReference type="Proteomes" id="UP000581206">
    <property type="component" value="Unassembled WGS sequence"/>
</dbReference>
<name>A0A7X6KST6_9CELL</name>
<dbReference type="SUPFAM" id="SSF53067">
    <property type="entry name" value="Actin-like ATPase domain"/>
    <property type="match status" value="2"/>
</dbReference>
<evidence type="ECO:0000259" key="2">
    <source>
        <dbReference type="Pfam" id="PF12802"/>
    </source>
</evidence>
<evidence type="ECO:0000313" key="3">
    <source>
        <dbReference type="EMBL" id="NKY21646.1"/>
    </source>
</evidence>
<dbReference type="EMBL" id="JAAXOX010000001">
    <property type="protein sequence ID" value="NKY21646.1"/>
    <property type="molecule type" value="Genomic_DNA"/>
</dbReference>
<organism evidence="3 4">
    <name type="scientific">Cellulomonas denverensis</name>
    <dbReference type="NCBI Taxonomy" id="264297"/>
    <lineage>
        <taxon>Bacteria</taxon>
        <taxon>Bacillati</taxon>
        <taxon>Actinomycetota</taxon>
        <taxon>Actinomycetes</taxon>
        <taxon>Micrococcales</taxon>
        <taxon>Cellulomonadaceae</taxon>
        <taxon>Cellulomonas</taxon>
    </lineage>
</organism>
<evidence type="ECO:0000313" key="4">
    <source>
        <dbReference type="Proteomes" id="UP000581206"/>
    </source>
</evidence>
<comment type="similarity">
    <text evidence="1">Belongs to the ROK (NagC/XylR) family.</text>
</comment>
<dbReference type="AlphaFoldDB" id="A0A7X6KST6"/>
<dbReference type="InterPro" id="IPR000600">
    <property type="entry name" value="ROK"/>
</dbReference>
<dbReference type="PANTHER" id="PTHR18964:SF173">
    <property type="entry name" value="GLUCOKINASE"/>
    <property type="match status" value="1"/>
</dbReference>
<dbReference type="PANTHER" id="PTHR18964">
    <property type="entry name" value="ROK (REPRESSOR, ORF, KINASE) FAMILY"/>
    <property type="match status" value="1"/>
</dbReference>
<dbReference type="InterPro" id="IPR036390">
    <property type="entry name" value="WH_DNA-bd_sf"/>
</dbReference>
<comment type="caution">
    <text evidence="3">The sequence shown here is derived from an EMBL/GenBank/DDBJ whole genome shotgun (WGS) entry which is preliminary data.</text>
</comment>
<gene>
    <name evidence="3" type="ORF">HGA03_03095</name>
</gene>
<protein>
    <submittedName>
        <fullName evidence="3">ROK family transcriptional regulator</fullName>
    </submittedName>
</protein>
<feature type="domain" description="HTH marR-type" evidence="2">
    <location>
        <begin position="8"/>
        <end position="63"/>
    </location>
</feature>
<dbReference type="GO" id="GO:0003700">
    <property type="term" value="F:DNA-binding transcription factor activity"/>
    <property type="evidence" value="ECO:0007669"/>
    <property type="project" value="InterPro"/>
</dbReference>
<sequence length="383" mass="38202">MSAGHAPRSRVSVLTALRHAGELTQVEIGAATGLTAGTVSTVVAGLLDDGLVRVRDVIRTGRRARAVSLAGPGGPLIGVHCYLDEARVLLDPGDGRPAVEALAPLPDGHRADLAVDAARALSGDLLAREGIDPAAVLAVAVGVPAPVEVRTGRVAGAGVRDGWVPVVAQPALLAPAPGVPVIFDNEGNLSALAEARLGAGRGRDTVVQVSVSQGVSGGIVHGGELVHGRTGTAGELGHLTIDPLGPICSCGNRGCLQVYAGSQAITGLLAASHGPLTIAEVLDLATDGDPGCRRVLSDVGRHLGTAMASVCAVLDPDVLVVGGALSRAGDLLLDPLREVLAERTAVTSGAVVDVVAGQLGPAAPAHGALLLARDHALAALLRA</sequence>